<accession>A0AAV2H1D3</accession>
<organism evidence="6 7">
    <name type="scientific">Lymnaea stagnalis</name>
    <name type="common">Great pond snail</name>
    <name type="synonym">Helix stagnalis</name>
    <dbReference type="NCBI Taxonomy" id="6523"/>
    <lineage>
        <taxon>Eukaryota</taxon>
        <taxon>Metazoa</taxon>
        <taxon>Spiralia</taxon>
        <taxon>Lophotrochozoa</taxon>
        <taxon>Mollusca</taxon>
        <taxon>Gastropoda</taxon>
        <taxon>Heterobranchia</taxon>
        <taxon>Euthyneura</taxon>
        <taxon>Panpulmonata</taxon>
        <taxon>Hygrophila</taxon>
        <taxon>Lymnaeoidea</taxon>
        <taxon>Lymnaeidae</taxon>
        <taxon>Lymnaea</taxon>
    </lineage>
</organism>
<proteinExistence type="inferred from homology"/>
<protein>
    <recommendedName>
        <fullName evidence="5">AIG1-type G domain-containing protein</fullName>
    </recommendedName>
</protein>
<evidence type="ECO:0000256" key="3">
    <source>
        <dbReference type="ARBA" id="ARBA00023134"/>
    </source>
</evidence>
<evidence type="ECO:0000313" key="6">
    <source>
        <dbReference type="EMBL" id="CAL1526064.1"/>
    </source>
</evidence>
<dbReference type="Proteomes" id="UP001497497">
    <property type="component" value="Unassembled WGS sequence"/>
</dbReference>
<dbReference type="Pfam" id="PF04548">
    <property type="entry name" value="AIG1"/>
    <property type="match status" value="1"/>
</dbReference>
<dbReference type="InterPro" id="IPR006703">
    <property type="entry name" value="G_AIG1"/>
</dbReference>
<name>A0AAV2H1D3_LYMST</name>
<evidence type="ECO:0000259" key="5">
    <source>
        <dbReference type="PROSITE" id="PS51720"/>
    </source>
</evidence>
<dbReference type="SUPFAM" id="SSF52540">
    <property type="entry name" value="P-loop containing nucleoside triphosphate hydrolases"/>
    <property type="match status" value="1"/>
</dbReference>
<feature type="coiled-coil region" evidence="4">
    <location>
        <begin position="312"/>
        <end position="346"/>
    </location>
</feature>
<evidence type="ECO:0000256" key="2">
    <source>
        <dbReference type="ARBA" id="ARBA00022741"/>
    </source>
</evidence>
<dbReference type="Gene3D" id="3.40.50.300">
    <property type="entry name" value="P-loop containing nucleotide triphosphate hydrolases"/>
    <property type="match status" value="1"/>
</dbReference>
<keyword evidence="4" id="KW-0175">Coiled coil</keyword>
<reference evidence="6 7" key="1">
    <citation type="submission" date="2024-04" db="EMBL/GenBank/DDBJ databases">
        <authorList>
            <consortium name="Genoscope - CEA"/>
            <person name="William W."/>
        </authorList>
    </citation>
    <scope>NUCLEOTIDE SEQUENCE [LARGE SCALE GENOMIC DNA]</scope>
</reference>
<dbReference type="InterPro" id="IPR045058">
    <property type="entry name" value="GIMA/IAN/Toc"/>
</dbReference>
<dbReference type="PANTHER" id="PTHR10903">
    <property type="entry name" value="GTPASE, IMAP FAMILY MEMBER-RELATED"/>
    <property type="match status" value="1"/>
</dbReference>
<feature type="domain" description="AIG1-type G" evidence="5">
    <location>
        <begin position="9"/>
        <end position="219"/>
    </location>
</feature>
<dbReference type="FunFam" id="3.40.50.300:FF:000840">
    <property type="entry name" value="Immune-associated nucleotide-binding protein 9"/>
    <property type="match status" value="1"/>
</dbReference>
<dbReference type="PROSITE" id="PS51720">
    <property type="entry name" value="G_AIG1"/>
    <property type="match status" value="1"/>
</dbReference>
<dbReference type="GO" id="GO:0005525">
    <property type="term" value="F:GTP binding"/>
    <property type="evidence" value="ECO:0007669"/>
    <property type="project" value="UniProtKB-KW"/>
</dbReference>
<comment type="caution">
    <text evidence="6">The sequence shown here is derived from an EMBL/GenBank/DDBJ whole genome shotgun (WGS) entry which is preliminary data.</text>
</comment>
<keyword evidence="7" id="KW-1185">Reference proteome</keyword>
<dbReference type="AlphaFoldDB" id="A0AAV2H1D3"/>
<dbReference type="EMBL" id="CAXITT010000002">
    <property type="protein sequence ID" value="CAL1526064.1"/>
    <property type="molecule type" value="Genomic_DNA"/>
</dbReference>
<dbReference type="PANTHER" id="PTHR10903:SF184">
    <property type="entry name" value="GTP-BINDING PROTEIN A"/>
    <property type="match status" value="1"/>
</dbReference>
<sequence length="358" mass="40382">MAKTTANKGKDIGLLLIGKAGSGKSATGNSILKKRVFESKAAMTRVTKCLQMERSTYKGRVLTVIDCPGIDDEDLEDESAHLLVKDEMKKALALNPQGYQAFLLVVRFGVRFTKEDLEIVQILKSTFGNKSLKQYLILLVTHGDNFDTKVNGSFKDWCASQTGVFKSLVDECGKRVVLIDNSTQDPAKIDRQIDQLLSTVDGMNGSGPCYRLENNENPKKKKEDLAADSNPSLNIKETNEEFTLIIQKLGHIGLENPKNRLQALEELGQRTARLMTRLLEQDKGSCELQEYIRNVQNIQTAIQVQVSVTQEVVFSEEMRRQQQAEIESLREDLKCLKEQHEVSKRETARRLNEIKHKI</sequence>
<keyword evidence="2" id="KW-0547">Nucleotide-binding</keyword>
<comment type="similarity">
    <text evidence="1">Belongs to the TRAFAC class TrmE-Era-EngA-EngB-Septin-like GTPase superfamily. AIG1/Toc34/Toc159-like paraseptin GTPase family. IAN subfamily.</text>
</comment>
<gene>
    <name evidence="6" type="ORF">GSLYS_00000241001</name>
</gene>
<dbReference type="InterPro" id="IPR027417">
    <property type="entry name" value="P-loop_NTPase"/>
</dbReference>
<evidence type="ECO:0000256" key="1">
    <source>
        <dbReference type="ARBA" id="ARBA00008535"/>
    </source>
</evidence>
<keyword evidence="3" id="KW-0342">GTP-binding</keyword>
<evidence type="ECO:0000256" key="4">
    <source>
        <dbReference type="SAM" id="Coils"/>
    </source>
</evidence>
<evidence type="ECO:0000313" key="7">
    <source>
        <dbReference type="Proteomes" id="UP001497497"/>
    </source>
</evidence>